<evidence type="ECO:0000256" key="1">
    <source>
        <dbReference type="SAM" id="Phobius"/>
    </source>
</evidence>
<gene>
    <name evidence="2" type="ORF">A2127_00905</name>
</gene>
<comment type="caution">
    <text evidence="2">The sequence shown here is derived from an EMBL/GenBank/DDBJ whole genome shotgun (WGS) entry which is preliminary data.</text>
</comment>
<keyword evidence="1" id="KW-0472">Membrane</keyword>
<accession>A0A1F6BLY6</accession>
<dbReference type="InterPro" id="IPR043993">
    <property type="entry name" value="T4SS_pilin"/>
</dbReference>
<keyword evidence="1" id="KW-0812">Transmembrane</keyword>
<name>A0A1F6BLY6_9BACT</name>
<evidence type="ECO:0000313" key="3">
    <source>
        <dbReference type="Proteomes" id="UP000179324"/>
    </source>
</evidence>
<protein>
    <submittedName>
        <fullName evidence="2">Uncharacterized protein</fullName>
    </submittedName>
</protein>
<dbReference type="AlphaFoldDB" id="A0A1F6BLY6"/>
<organism evidence="2 3">
    <name type="scientific">Candidatus Jorgensenbacteria bacterium GWC1_48_12</name>
    <dbReference type="NCBI Taxonomy" id="1798469"/>
    <lineage>
        <taxon>Bacteria</taxon>
        <taxon>Candidatus Joergenseniibacteriota</taxon>
    </lineage>
</organism>
<dbReference type="Proteomes" id="UP000179324">
    <property type="component" value="Unassembled WGS sequence"/>
</dbReference>
<feature type="transmembrane region" description="Helical" evidence="1">
    <location>
        <begin position="43"/>
        <end position="65"/>
    </location>
</feature>
<dbReference type="EMBL" id="MFKI01000042">
    <property type="protein sequence ID" value="OGG37956.1"/>
    <property type="molecule type" value="Genomic_DNA"/>
</dbReference>
<feature type="transmembrane region" description="Helical" evidence="1">
    <location>
        <begin position="86"/>
        <end position="110"/>
    </location>
</feature>
<dbReference type="Pfam" id="PF18895">
    <property type="entry name" value="T4SS_pilin"/>
    <property type="match status" value="1"/>
</dbReference>
<reference evidence="2 3" key="1">
    <citation type="journal article" date="2016" name="Nat. Commun.">
        <title>Thousands of microbial genomes shed light on interconnected biogeochemical processes in an aquifer system.</title>
        <authorList>
            <person name="Anantharaman K."/>
            <person name="Brown C.T."/>
            <person name="Hug L.A."/>
            <person name="Sharon I."/>
            <person name="Castelle C.J."/>
            <person name="Probst A.J."/>
            <person name="Thomas B.C."/>
            <person name="Singh A."/>
            <person name="Wilkins M.J."/>
            <person name="Karaoz U."/>
            <person name="Brodie E.L."/>
            <person name="Williams K.H."/>
            <person name="Hubbard S.S."/>
            <person name="Banfield J.F."/>
        </authorList>
    </citation>
    <scope>NUCLEOTIDE SEQUENCE [LARGE SCALE GENOMIC DNA]</scope>
</reference>
<proteinExistence type="predicted"/>
<keyword evidence="1" id="KW-1133">Transmembrane helix</keyword>
<evidence type="ECO:0000313" key="2">
    <source>
        <dbReference type="EMBL" id="OGG37956.1"/>
    </source>
</evidence>
<sequence length="117" mass="12376">MRLFLTILLLTVIVPIALADTHGTGVGVSLPDPLGGKDFITILKQVVNFLIAAAIPIAALMIIYGAYQIMFAGGDSEKVTSGKRTILYTVTALVIIVLAWSIISVIQNILGVSVPNQ</sequence>